<keyword evidence="2" id="KW-1185">Reference proteome</keyword>
<gene>
    <name evidence="1" type="ORF">K4L44_04215</name>
</gene>
<dbReference type="Proteomes" id="UP000826212">
    <property type="component" value="Chromosome"/>
</dbReference>
<reference evidence="1" key="1">
    <citation type="submission" date="2021-08" db="EMBL/GenBank/DDBJ databases">
        <title>Novel anaerobic bacterium isolated from sea squirt in East Sea, Republic of Korea.</title>
        <authorList>
            <person name="Nguyen T.H."/>
            <person name="Li Z."/>
            <person name="Lee Y.-J."/>
            <person name="Ko J."/>
            <person name="Kim S.-G."/>
        </authorList>
    </citation>
    <scope>NUCLEOTIDE SEQUENCE</scope>
    <source>
        <strain evidence="1">KCTC 25031</strain>
    </source>
</reference>
<accession>A0AC61NR76</accession>
<protein>
    <submittedName>
        <fullName evidence="1">MATE family efflux transporter</fullName>
    </submittedName>
</protein>
<organism evidence="1 2">
    <name type="scientific">Halosquirtibacter laminarini</name>
    <dbReference type="NCBI Taxonomy" id="3374600"/>
    <lineage>
        <taxon>Bacteria</taxon>
        <taxon>Pseudomonadati</taxon>
        <taxon>Bacteroidota</taxon>
        <taxon>Bacteroidia</taxon>
        <taxon>Marinilabiliales</taxon>
        <taxon>Prolixibacteraceae</taxon>
        <taxon>Halosquirtibacter</taxon>
    </lineage>
</organism>
<proteinExistence type="predicted"/>
<dbReference type="EMBL" id="CP081303">
    <property type="protein sequence ID" value="QZE15039.1"/>
    <property type="molecule type" value="Genomic_DNA"/>
</dbReference>
<name>A0AC61NR76_9BACT</name>
<evidence type="ECO:0000313" key="1">
    <source>
        <dbReference type="EMBL" id="QZE15039.1"/>
    </source>
</evidence>
<evidence type="ECO:0000313" key="2">
    <source>
        <dbReference type="Proteomes" id="UP000826212"/>
    </source>
</evidence>
<sequence>MQDLTKGNESRLLLTFVWPLILANIFQNLYNVVDSAIVGNFIGKQALASVGASFPIIYTLISLIIGVGSGASIVVSQYFGAKDNEKVKRTIDTVFIFFLGASFLITLIGIPLAPSIFRLMDLPAELQDSAVDYIQIYLSGIFVFFSFSGISSILRGLGDSKTPLKYMVFSTILNVVLDILFIVVFGWGIKGVAFATILSQAFALIGAIVHLNRTHDIIRLTFRRYHFDVTIFKEAVRIGLPTGLQQAFVAIGMMIMMRLVNGFGTNTVAAYAAAMRIDAFVKMPALTFASGLSSFVGQNLGAKLEGRARKGLKSTVFVSGAYCLIVAILIYLFGENVMSWFTKDPEVISIGYNYLWICSLMYWAFSLMFSFIGFLRGAGATLVPMYITLINLWIIRIPLAIFLSKSYGIMGLWSSFPISWVLGALGAGGYFFSNRWRGKIAK</sequence>